<protein>
    <submittedName>
        <fullName evidence="1">Uncharacterized protein</fullName>
    </submittedName>
</protein>
<reference evidence="1 2" key="1">
    <citation type="journal article" date="2019" name="Commun. Biol.">
        <title>The bagworm genome reveals a unique fibroin gene that provides high tensile strength.</title>
        <authorList>
            <person name="Kono N."/>
            <person name="Nakamura H."/>
            <person name="Ohtoshi R."/>
            <person name="Tomita M."/>
            <person name="Numata K."/>
            <person name="Arakawa K."/>
        </authorList>
    </citation>
    <scope>NUCLEOTIDE SEQUENCE [LARGE SCALE GENOMIC DNA]</scope>
</reference>
<keyword evidence="2" id="KW-1185">Reference proteome</keyword>
<accession>A0A4C1Y5P7</accession>
<dbReference type="EMBL" id="BGZK01001101">
    <property type="protein sequence ID" value="GBP71238.1"/>
    <property type="molecule type" value="Genomic_DNA"/>
</dbReference>
<dbReference type="AlphaFoldDB" id="A0A4C1Y5P7"/>
<comment type="caution">
    <text evidence="1">The sequence shown here is derived from an EMBL/GenBank/DDBJ whole genome shotgun (WGS) entry which is preliminary data.</text>
</comment>
<name>A0A4C1Y5P7_EUMVA</name>
<organism evidence="1 2">
    <name type="scientific">Eumeta variegata</name>
    <name type="common">Bagworm moth</name>
    <name type="synonym">Eumeta japonica</name>
    <dbReference type="NCBI Taxonomy" id="151549"/>
    <lineage>
        <taxon>Eukaryota</taxon>
        <taxon>Metazoa</taxon>
        <taxon>Ecdysozoa</taxon>
        <taxon>Arthropoda</taxon>
        <taxon>Hexapoda</taxon>
        <taxon>Insecta</taxon>
        <taxon>Pterygota</taxon>
        <taxon>Neoptera</taxon>
        <taxon>Endopterygota</taxon>
        <taxon>Lepidoptera</taxon>
        <taxon>Glossata</taxon>
        <taxon>Ditrysia</taxon>
        <taxon>Tineoidea</taxon>
        <taxon>Psychidae</taxon>
        <taxon>Oiketicinae</taxon>
        <taxon>Eumeta</taxon>
    </lineage>
</organism>
<gene>
    <name evidence="1" type="ORF">EVAR_44877_1</name>
</gene>
<evidence type="ECO:0000313" key="2">
    <source>
        <dbReference type="Proteomes" id="UP000299102"/>
    </source>
</evidence>
<proteinExistence type="predicted"/>
<dbReference type="Proteomes" id="UP000299102">
    <property type="component" value="Unassembled WGS sequence"/>
</dbReference>
<evidence type="ECO:0000313" key="1">
    <source>
        <dbReference type="EMBL" id="GBP71238.1"/>
    </source>
</evidence>
<sequence>MRRGNPKREQSFVLKMHPHAKIFITRRAATRRELRNLLCQVSLCDPNFCVARNRIMLCDVVEIERLVHGVANGLCRQCIDNVSDARRNAKKFYFNQVTSFNSPVALAKIPVEDIVFDHPTAVLLRIRP</sequence>